<comment type="caution">
    <text evidence="2">The sequence shown here is derived from an EMBL/GenBank/DDBJ whole genome shotgun (WGS) entry which is preliminary data.</text>
</comment>
<keyword evidence="1" id="KW-0812">Transmembrane</keyword>
<dbReference type="RefSeq" id="WP_162851686.1">
    <property type="nucleotide sequence ID" value="NZ_SNVV01000004.1"/>
</dbReference>
<name>A0A4R6E825_9RHOO</name>
<feature type="transmembrane region" description="Helical" evidence="1">
    <location>
        <begin position="31"/>
        <end position="49"/>
    </location>
</feature>
<evidence type="ECO:0000256" key="1">
    <source>
        <dbReference type="SAM" id="Phobius"/>
    </source>
</evidence>
<dbReference type="AlphaFoldDB" id="A0A4R6E825"/>
<keyword evidence="1" id="KW-0472">Membrane</keyword>
<accession>A0A4R6E825</accession>
<evidence type="ECO:0000313" key="3">
    <source>
        <dbReference type="Proteomes" id="UP000295129"/>
    </source>
</evidence>
<protein>
    <recommendedName>
        <fullName evidence="4">DUF4175 domain-containing protein</fullName>
    </recommendedName>
</protein>
<dbReference type="EMBL" id="SNVV01000004">
    <property type="protein sequence ID" value="TDN53704.1"/>
    <property type="molecule type" value="Genomic_DNA"/>
</dbReference>
<keyword evidence="3" id="KW-1185">Reference proteome</keyword>
<evidence type="ECO:0000313" key="2">
    <source>
        <dbReference type="EMBL" id="TDN53704.1"/>
    </source>
</evidence>
<keyword evidence="1" id="KW-1133">Transmembrane helix</keyword>
<organism evidence="2 3">
    <name type="scientific">Azoarcus indigens</name>
    <dbReference type="NCBI Taxonomy" id="29545"/>
    <lineage>
        <taxon>Bacteria</taxon>
        <taxon>Pseudomonadati</taxon>
        <taxon>Pseudomonadota</taxon>
        <taxon>Betaproteobacteria</taxon>
        <taxon>Rhodocyclales</taxon>
        <taxon>Zoogloeaceae</taxon>
        <taxon>Azoarcus</taxon>
    </lineage>
</organism>
<proteinExistence type="predicted"/>
<dbReference type="Proteomes" id="UP000295129">
    <property type="component" value="Unassembled WGS sequence"/>
</dbReference>
<reference evidence="2 3" key="1">
    <citation type="submission" date="2019-03" db="EMBL/GenBank/DDBJ databases">
        <title>Genomic Encyclopedia of Type Strains, Phase IV (KMG-IV): sequencing the most valuable type-strain genomes for metagenomic binning, comparative biology and taxonomic classification.</title>
        <authorList>
            <person name="Goeker M."/>
        </authorList>
    </citation>
    <scope>NUCLEOTIDE SEQUENCE [LARGE SCALE GENOMIC DNA]</scope>
    <source>
        <strain evidence="2 3">DSM 12121</strain>
    </source>
</reference>
<sequence>MMRIWAWPVVLALLTAGGLAAGLVSDGLGDVAAWIGLGIPVAVCLGCSLRRRA</sequence>
<evidence type="ECO:0008006" key="4">
    <source>
        <dbReference type="Google" id="ProtNLM"/>
    </source>
</evidence>
<gene>
    <name evidence="2" type="ORF">C7389_10457</name>
</gene>